<gene>
    <name evidence="1" type="ORF">A2126_01655</name>
</gene>
<dbReference type="EMBL" id="MHCO01000021">
    <property type="protein sequence ID" value="OGY24038.1"/>
    <property type="molecule type" value="Genomic_DNA"/>
</dbReference>
<reference evidence="1 2" key="1">
    <citation type="journal article" date="2016" name="Nat. Commun.">
        <title>Thousands of microbial genomes shed light on interconnected biogeochemical processes in an aquifer system.</title>
        <authorList>
            <person name="Anantharaman K."/>
            <person name="Brown C.T."/>
            <person name="Hug L.A."/>
            <person name="Sharon I."/>
            <person name="Castelle C.J."/>
            <person name="Probst A.J."/>
            <person name="Thomas B.C."/>
            <person name="Singh A."/>
            <person name="Wilkins M.J."/>
            <person name="Karaoz U."/>
            <person name="Brodie E.L."/>
            <person name="Williams K.H."/>
            <person name="Hubbard S.S."/>
            <person name="Banfield J.F."/>
        </authorList>
    </citation>
    <scope>NUCLEOTIDE SEQUENCE [LARGE SCALE GENOMIC DNA]</scope>
</reference>
<organism evidence="1 2">
    <name type="scientific">Candidatus Woykebacteria bacterium GWB1_45_5</name>
    <dbReference type="NCBI Taxonomy" id="1802592"/>
    <lineage>
        <taxon>Bacteria</taxon>
        <taxon>Candidatus Woykeibacteriota</taxon>
    </lineage>
</organism>
<proteinExistence type="predicted"/>
<accession>A0A1G1W8P3</accession>
<comment type="caution">
    <text evidence="1">The sequence shown here is derived from an EMBL/GenBank/DDBJ whole genome shotgun (WGS) entry which is preliminary data.</text>
</comment>
<name>A0A1G1W8P3_9BACT</name>
<sequence length="88" mass="9955">MPQIIPFCQVKFKVFATFCRNHSSTFGSKGGAKLPAKILQLPRKIHSLKFQTRPDQIGAANVKFFPLGRFLISRGLTLTNLRPDKINR</sequence>
<protein>
    <submittedName>
        <fullName evidence="1">Uncharacterized protein</fullName>
    </submittedName>
</protein>
<evidence type="ECO:0000313" key="1">
    <source>
        <dbReference type="EMBL" id="OGY24038.1"/>
    </source>
</evidence>
<evidence type="ECO:0000313" key="2">
    <source>
        <dbReference type="Proteomes" id="UP000178493"/>
    </source>
</evidence>
<dbReference type="Proteomes" id="UP000178493">
    <property type="component" value="Unassembled WGS sequence"/>
</dbReference>
<dbReference type="AlphaFoldDB" id="A0A1G1W8P3"/>